<feature type="compositionally biased region" description="Basic and acidic residues" evidence="4">
    <location>
        <begin position="99"/>
        <end position="118"/>
    </location>
</feature>
<evidence type="ECO:0000259" key="5">
    <source>
        <dbReference type="PROSITE" id="PS50102"/>
    </source>
</evidence>
<sequence length="636" mass="72846">MPKRKNIVKAPISRIKDDSRIMLAHESMVDFIKATANPMHQHHAADSFMNVLTSGMFDFTSYNLEDDLIYSDDDNDEGVAATRLLEPHPQIRQLTEEEAEKHAAELIAEEERRKEKTEKNKRKKMRKKEKKRLKKENVVKNNLPEEEQGKSDSDSENEEENHSKKFIQSNIEVNEEEQSQHATAGAECDECSGENNNEEEEGIQVKIIEEDEDEKELDFNNSYARLPELESEATCNQKPPEREKDENNELTVVQMHKQEKPKVVGKKAEVKKKDEPDAEKSIDSTLEEFAKRSRELARSGNRLAASGQYEMAVKCFTDAIKFNPKEFRLFGNRSLCYERMQQHEKALRDADVALSMEPDWIKGLFRKGKALCGLKKYYEASLVYRAVLNLEPSSAEAAQELKRAQTLHLMEMGFSWAQSNEALKVHATLEDAVEALFGGVTHRDPADTGASRDNVVQPVVREEQGQDGEWTVLQSNRTRMQHVKEFDALVQSRSKSQSPTHPVKNPGKLEHFSIWVGSLSPTVTYPALHELFSRVGAVHGIKMLLEHQCAFVHYIRKEDCDRAIQSFNGIVFEGTPLSVRYPIKGHNDSYSRAGPYKKECFFWRTSGCTRQDCTFRHVPEHKNIDRVKFTSRLGQF</sequence>
<dbReference type="SMART" id="SM00028">
    <property type="entry name" value="TPR"/>
    <property type="match status" value="3"/>
</dbReference>
<dbReference type="GO" id="GO:0003723">
    <property type="term" value="F:RNA binding"/>
    <property type="evidence" value="ECO:0007669"/>
    <property type="project" value="UniProtKB-UniRule"/>
</dbReference>
<dbReference type="EMBL" id="JAGKHQ010000008">
    <property type="protein sequence ID" value="KAG7511279.1"/>
    <property type="molecule type" value="Genomic_DNA"/>
</dbReference>
<proteinExistence type="predicted"/>
<dbReference type="PROSITE" id="PS50103">
    <property type="entry name" value="ZF_C3H1"/>
    <property type="match status" value="1"/>
</dbReference>
<gene>
    <name evidence="7" type="ORF">JOB18_046312</name>
</gene>
<dbReference type="AlphaFoldDB" id="A0AAV6S2F9"/>
<dbReference type="CDD" id="cd00590">
    <property type="entry name" value="RRM_SF"/>
    <property type="match status" value="1"/>
</dbReference>
<feature type="compositionally biased region" description="Basic and acidic residues" evidence="4">
    <location>
        <begin position="256"/>
        <end position="282"/>
    </location>
</feature>
<reference evidence="7 8" key="1">
    <citation type="journal article" date="2021" name="Sci. Rep.">
        <title>Chromosome anchoring in Senegalese sole (Solea senegalensis) reveals sex-associated markers and genome rearrangements in flatfish.</title>
        <authorList>
            <person name="Guerrero-Cozar I."/>
            <person name="Gomez-Garrido J."/>
            <person name="Berbel C."/>
            <person name="Martinez-Blanch J.F."/>
            <person name="Alioto T."/>
            <person name="Claros M.G."/>
            <person name="Gagnaire P.A."/>
            <person name="Manchado M."/>
        </authorList>
    </citation>
    <scope>NUCLEOTIDE SEQUENCE [LARGE SCALE GENOMIC DNA]</scope>
    <source>
        <strain evidence="7">Sse05_10M</strain>
    </source>
</reference>
<accession>A0AAV6S2F9</accession>
<evidence type="ECO:0000256" key="4">
    <source>
        <dbReference type="SAM" id="MobiDB-lite"/>
    </source>
</evidence>
<evidence type="ECO:0000259" key="6">
    <source>
        <dbReference type="PROSITE" id="PS50103"/>
    </source>
</evidence>
<keyword evidence="1" id="KW-0694">RNA-binding</keyword>
<organism evidence="7 8">
    <name type="scientific">Solea senegalensis</name>
    <name type="common">Senegalese sole</name>
    <dbReference type="NCBI Taxonomy" id="28829"/>
    <lineage>
        <taxon>Eukaryota</taxon>
        <taxon>Metazoa</taxon>
        <taxon>Chordata</taxon>
        <taxon>Craniata</taxon>
        <taxon>Vertebrata</taxon>
        <taxon>Euteleostomi</taxon>
        <taxon>Actinopterygii</taxon>
        <taxon>Neopterygii</taxon>
        <taxon>Teleostei</taxon>
        <taxon>Neoteleostei</taxon>
        <taxon>Acanthomorphata</taxon>
        <taxon>Carangaria</taxon>
        <taxon>Pleuronectiformes</taxon>
        <taxon>Pleuronectoidei</taxon>
        <taxon>Soleidae</taxon>
        <taxon>Solea</taxon>
    </lineage>
</organism>
<keyword evidence="3" id="KW-0479">Metal-binding</keyword>
<feature type="domain" description="C3H1-type" evidence="6">
    <location>
        <begin position="594"/>
        <end position="620"/>
    </location>
</feature>
<protein>
    <submittedName>
        <fullName evidence="7">Stress-induced-phosphoprotein 1-like</fullName>
    </submittedName>
</protein>
<comment type="caution">
    <text evidence="7">The sequence shown here is derived from an EMBL/GenBank/DDBJ whole genome shotgun (WGS) entry which is preliminary data.</text>
</comment>
<dbReference type="InterPro" id="IPR000571">
    <property type="entry name" value="Znf_CCCH"/>
</dbReference>
<evidence type="ECO:0000313" key="8">
    <source>
        <dbReference type="Proteomes" id="UP000693946"/>
    </source>
</evidence>
<evidence type="ECO:0000256" key="1">
    <source>
        <dbReference type="PROSITE-ProRule" id="PRU00176"/>
    </source>
</evidence>
<dbReference type="PANTHER" id="PTHR47678">
    <property type="entry name" value="TETRATRICOPEPTIDE REPEAT PROTEIN 31"/>
    <property type="match status" value="1"/>
</dbReference>
<feature type="domain" description="RRM" evidence="5">
    <location>
        <begin position="512"/>
        <end position="584"/>
    </location>
</feature>
<dbReference type="InterPro" id="IPR019734">
    <property type="entry name" value="TPR_rpt"/>
</dbReference>
<dbReference type="InterPro" id="IPR000504">
    <property type="entry name" value="RRM_dom"/>
</dbReference>
<dbReference type="PANTHER" id="PTHR47678:SF1">
    <property type="entry name" value="TETRATRICOPEPTIDE REPEAT PROTEIN 31"/>
    <property type="match status" value="1"/>
</dbReference>
<keyword evidence="8" id="KW-1185">Reference proteome</keyword>
<evidence type="ECO:0000256" key="2">
    <source>
        <dbReference type="PROSITE-ProRule" id="PRU00339"/>
    </source>
</evidence>
<feature type="zinc finger region" description="C3H1-type" evidence="3">
    <location>
        <begin position="594"/>
        <end position="620"/>
    </location>
</feature>
<dbReference type="PROSITE" id="PS50005">
    <property type="entry name" value="TPR"/>
    <property type="match status" value="1"/>
</dbReference>
<name>A0AAV6S2F9_SOLSE</name>
<keyword evidence="3" id="KW-0862">Zinc</keyword>
<feature type="region of interest" description="Disordered" evidence="4">
    <location>
        <begin position="97"/>
        <end position="282"/>
    </location>
</feature>
<evidence type="ECO:0000256" key="3">
    <source>
        <dbReference type="PROSITE-ProRule" id="PRU00723"/>
    </source>
</evidence>
<feature type="repeat" description="TPR" evidence="2">
    <location>
        <begin position="293"/>
        <end position="326"/>
    </location>
</feature>
<keyword evidence="3" id="KW-0863">Zinc-finger</keyword>
<feature type="compositionally biased region" description="Basic residues" evidence="4">
    <location>
        <begin position="119"/>
        <end position="134"/>
    </location>
</feature>
<dbReference type="GO" id="GO:0008270">
    <property type="term" value="F:zinc ion binding"/>
    <property type="evidence" value="ECO:0007669"/>
    <property type="project" value="UniProtKB-KW"/>
</dbReference>
<dbReference type="SMART" id="SM00360">
    <property type="entry name" value="RRM"/>
    <property type="match status" value="1"/>
</dbReference>
<dbReference type="Proteomes" id="UP000693946">
    <property type="component" value="Linkage Group LG16"/>
</dbReference>
<evidence type="ECO:0000313" key="7">
    <source>
        <dbReference type="EMBL" id="KAG7511279.1"/>
    </source>
</evidence>
<feature type="compositionally biased region" description="Acidic residues" evidence="4">
    <location>
        <begin position="187"/>
        <end position="202"/>
    </location>
</feature>
<keyword evidence="2" id="KW-0802">TPR repeat</keyword>
<dbReference type="PROSITE" id="PS50102">
    <property type="entry name" value="RRM"/>
    <property type="match status" value="1"/>
</dbReference>
<dbReference type="Pfam" id="PF00076">
    <property type="entry name" value="RRM_1"/>
    <property type="match status" value="1"/>
</dbReference>